<dbReference type="Proteomes" id="UP001152321">
    <property type="component" value="Unassembled WGS sequence"/>
</dbReference>
<dbReference type="InterPro" id="IPR051490">
    <property type="entry name" value="THEM6_lcsJ_thioesterase"/>
</dbReference>
<keyword evidence="2" id="KW-1185">Reference proteome</keyword>
<accession>A0ABT6DKS1</accession>
<gene>
    <name evidence="1" type="ORF">NWE73_12090</name>
</gene>
<dbReference type="Pfam" id="PF13279">
    <property type="entry name" value="4HBT_2"/>
    <property type="match status" value="1"/>
</dbReference>
<dbReference type="PANTHER" id="PTHR12475:SF4">
    <property type="entry name" value="PROTEIN THEM6"/>
    <property type="match status" value="1"/>
</dbReference>
<dbReference type="Gene3D" id="3.10.129.10">
    <property type="entry name" value="Hotdog Thioesterase"/>
    <property type="match status" value="1"/>
</dbReference>
<sequence length="178" mass="20543">MNLFFRLIWTYIISRFRSKLGVLDVCPTPFRVLPTDLDVLRHMNNGVYFSLQDLARTDYMIRIGALDTISSKGWYPVVVAERLRFRKSLKLFQKFEIQTKLVFWDDKYIYIEHTFMSGGEAVAWGTIRTRFLSKKGGIVSPKELMSALGHDLAPAQMTEYLKNWAAAEDAHSTAIRPS</sequence>
<evidence type="ECO:0000313" key="2">
    <source>
        <dbReference type="Proteomes" id="UP001152321"/>
    </source>
</evidence>
<protein>
    <submittedName>
        <fullName evidence="1">Thioesterase family protein</fullName>
    </submittedName>
</protein>
<dbReference type="EMBL" id="JANRMI010000003">
    <property type="protein sequence ID" value="MDG0817112.1"/>
    <property type="molecule type" value="Genomic_DNA"/>
</dbReference>
<dbReference type="SUPFAM" id="SSF54637">
    <property type="entry name" value="Thioesterase/thiol ester dehydrase-isomerase"/>
    <property type="match status" value="1"/>
</dbReference>
<evidence type="ECO:0000313" key="1">
    <source>
        <dbReference type="EMBL" id="MDG0817112.1"/>
    </source>
</evidence>
<dbReference type="RefSeq" id="WP_277578588.1">
    <property type="nucleotide sequence ID" value="NZ_JANRMI010000003.1"/>
</dbReference>
<dbReference type="PANTHER" id="PTHR12475">
    <property type="match status" value="1"/>
</dbReference>
<reference evidence="1" key="1">
    <citation type="submission" date="2022-08" db="EMBL/GenBank/DDBJ databases">
        <title>Novel Bdellovibrio Species Isolated from Svalbard: Designation Bdellovibrio svalbardensis.</title>
        <authorList>
            <person name="Mitchell R.J."/>
            <person name="Choi S.Y."/>
        </authorList>
    </citation>
    <scope>NUCLEOTIDE SEQUENCE</scope>
    <source>
        <strain evidence="1">PAP01</strain>
    </source>
</reference>
<dbReference type="InterPro" id="IPR029069">
    <property type="entry name" value="HotDog_dom_sf"/>
</dbReference>
<comment type="caution">
    <text evidence="1">The sequence shown here is derived from an EMBL/GenBank/DDBJ whole genome shotgun (WGS) entry which is preliminary data.</text>
</comment>
<proteinExistence type="predicted"/>
<organism evidence="1 2">
    <name type="scientific">Bdellovibrio svalbardensis</name>
    <dbReference type="NCBI Taxonomy" id="2972972"/>
    <lineage>
        <taxon>Bacteria</taxon>
        <taxon>Pseudomonadati</taxon>
        <taxon>Bdellovibrionota</taxon>
        <taxon>Bdellovibrionia</taxon>
        <taxon>Bdellovibrionales</taxon>
        <taxon>Pseudobdellovibrionaceae</taxon>
        <taxon>Bdellovibrio</taxon>
    </lineage>
</organism>
<dbReference type="CDD" id="cd00586">
    <property type="entry name" value="4HBT"/>
    <property type="match status" value="1"/>
</dbReference>
<name>A0ABT6DKS1_9BACT</name>